<accession>G0N1F1</accession>
<feature type="chain" id="PRO_5003405042" evidence="2">
    <location>
        <begin position="20"/>
        <end position="120"/>
    </location>
</feature>
<evidence type="ECO:0000313" key="3">
    <source>
        <dbReference type="EMBL" id="EGT50161.1"/>
    </source>
</evidence>
<sequence length="120" mass="13507">MFSKPLVLLFVFVVSYGAAFPFFGHGTEAPTPPVDTFHGTPLPTDEFRQRFRRESFTEAPTPLVRRSFTEAPTPPVDTFHGTPLPTDEEYRQRFRRESFTEAPTPPSNADSFDGSPLPTD</sequence>
<keyword evidence="4" id="KW-1185">Reference proteome</keyword>
<keyword evidence="2" id="KW-0732">Signal</keyword>
<dbReference type="EMBL" id="GL379827">
    <property type="protein sequence ID" value="EGT50161.1"/>
    <property type="molecule type" value="Genomic_DNA"/>
</dbReference>
<feature type="signal peptide" evidence="2">
    <location>
        <begin position="1"/>
        <end position="19"/>
    </location>
</feature>
<feature type="region of interest" description="Disordered" evidence="1">
    <location>
        <begin position="55"/>
        <end position="120"/>
    </location>
</feature>
<organism evidence="4">
    <name type="scientific">Caenorhabditis brenneri</name>
    <name type="common">Nematode worm</name>
    <dbReference type="NCBI Taxonomy" id="135651"/>
    <lineage>
        <taxon>Eukaryota</taxon>
        <taxon>Metazoa</taxon>
        <taxon>Ecdysozoa</taxon>
        <taxon>Nematoda</taxon>
        <taxon>Chromadorea</taxon>
        <taxon>Rhabditida</taxon>
        <taxon>Rhabditina</taxon>
        <taxon>Rhabditomorpha</taxon>
        <taxon>Rhabditoidea</taxon>
        <taxon>Rhabditidae</taxon>
        <taxon>Peloderinae</taxon>
        <taxon>Caenorhabditis</taxon>
    </lineage>
</organism>
<dbReference type="HOGENOM" id="CLU_2051723_0_0_1"/>
<reference evidence="4" key="1">
    <citation type="submission" date="2011-07" db="EMBL/GenBank/DDBJ databases">
        <authorList>
            <consortium name="Caenorhabditis brenneri Sequencing and Analysis Consortium"/>
            <person name="Wilson R.K."/>
        </authorList>
    </citation>
    <scope>NUCLEOTIDE SEQUENCE [LARGE SCALE GENOMIC DNA]</scope>
    <source>
        <strain evidence="4">PB2801</strain>
    </source>
</reference>
<proteinExistence type="predicted"/>
<evidence type="ECO:0000256" key="2">
    <source>
        <dbReference type="SAM" id="SignalP"/>
    </source>
</evidence>
<feature type="compositionally biased region" description="Basic and acidic residues" evidence="1">
    <location>
        <begin position="88"/>
        <end position="99"/>
    </location>
</feature>
<evidence type="ECO:0000313" key="4">
    <source>
        <dbReference type="Proteomes" id="UP000008068"/>
    </source>
</evidence>
<dbReference type="AlphaFoldDB" id="G0N1F1"/>
<gene>
    <name evidence="3" type="ORF">CAEBREN_04744</name>
</gene>
<dbReference type="InParanoid" id="G0N1F1"/>
<dbReference type="Proteomes" id="UP000008068">
    <property type="component" value="Unassembled WGS sequence"/>
</dbReference>
<protein>
    <submittedName>
        <fullName evidence="3">Uncharacterized protein</fullName>
    </submittedName>
</protein>
<evidence type="ECO:0000256" key="1">
    <source>
        <dbReference type="SAM" id="MobiDB-lite"/>
    </source>
</evidence>
<name>G0N1F1_CAEBE</name>